<protein>
    <submittedName>
        <fullName evidence="2">Uncharacterized protein</fullName>
    </submittedName>
</protein>
<evidence type="ECO:0000256" key="1">
    <source>
        <dbReference type="SAM" id="Phobius"/>
    </source>
</evidence>
<accession>A0A1D3TQI3</accession>
<keyword evidence="3" id="KW-1185">Reference proteome</keyword>
<sequence length="346" mass="38892">MMFLYKAFLIALLLVIAPAVLGSLLTDFKRKGDGSLTALYVKGWLVMMAVFQLFAIPLIFTRADFTTLVHAWTVVIVLLSVILLVRNRKEYYKIWKQYRYGRRETVWPYIFAIELIIVLTMAMVLLQHVDDDDAFYVGTAVTTLQTDSMYEYDAYTGDVYGAFPARYVLSPFPVFVALIAKLTMLHPTIIAHTVLPVFLIPLAFMVYGLIGRELFGENKKAVGFFLLALLALNLWGNFSVYTSSSFLLFRIWQGKAVLASILLPLVIYSAGCLLNEKGRGQDWLMALALALSSCMVSSMGIFLMPLSLGAYALVYLVTRRKAYVIGRVLSCCTPCIIYGLIYIFAL</sequence>
<dbReference type="Pfam" id="PF19554">
    <property type="entry name" value="DUF6077"/>
    <property type="match status" value="1"/>
</dbReference>
<feature type="transmembrane region" description="Helical" evidence="1">
    <location>
        <begin position="256"/>
        <end position="274"/>
    </location>
</feature>
<feature type="transmembrane region" description="Helical" evidence="1">
    <location>
        <begin position="38"/>
        <end position="59"/>
    </location>
</feature>
<keyword evidence="1" id="KW-0812">Transmembrane</keyword>
<evidence type="ECO:0000313" key="2">
    <source>
        <dbReference type="EMBL" id="SCP95763.1"/>
    </source>
</evidence>
<dbReference type="EMBL" id="FMKA01000002">
    <property type="protein sequence ID" value="SCP95763.1"/>
    <property type="molecule type" value="Genomic_DNA"/>
</dbReference>
<keyword evidence="1" id="KW-0472">Membrane</keyword>
<dbReference type="AlphaFoldDB" id="A0A1D3TQI3"/>
<keyword evidence="1" id="KW-1133">Transmembrane helix</keyword>
<evidence type="ECO:0000313" key="3">
    <source>
        <dbReference type="Proteomes" id="UP000199315"/>
    </source>
</evidence>
<name>A0A1D3TQI3_9FIRM</name>
<proteinExistence type="predicted"/>
<feature type="transmembrane region" description="Helical" evidence="1">
    <location>
        <begin position="189"/>
        <end position="210"/>
    </location>
</feature>
<dbReference type="Proteomes" id="UP000199315">
    <property type="component" value="Unassembled WGS sequence"/>
</dbReference>
<feature type="transmembrane region" description="Helical" evidence="1">
    <location>
        <begin position="106"/>
        <end position="126"/>
    </location>
</feature>
<gene>
    <name evidence="2" type="ORF">SAMN05421730_1002182</name>
</gene>
<feature type="transmembrane region" description="Helical" evidence="1">
    <location>
        <begin position="6"/>
        <end position="26"/>
    </location>
</feature>
<dbReference type="STRING" id="1619234.SAMN05421730_1002182"/>
<feature type="transmembrane region" description="Helical" evidence="1">
    <location>
        <begin position="322"/>
        <end position="345"/>
    </location>
</feature>
<feature type="transmembrane region" description="Helical" evidence="1">
    <location>
        <begin position="65"/>
        <end position="85"/>
    </location>
</feature>
<reference evidence="2 3" key="1">
    <citation type="submission" date="2016-09" db="EMBL/GenBank/DDBJ databases">
        <authorList>
            <person name="Capua I."/>
            <person name="De Benedictis P."/>
            <person name="Joannis T."/>
            <person name="Lombin L.H."/>
            <person name="Cattoli G."/>
        </authorList>
    </citation>
    <scope>NUCLEOTIDE SEQUENCE [LARGE SCALE GENOMIC DNA]</scope>
    <source>
        <strain evidence="2 3">GluBS11</strain>
    </source>
</reference>
<organism evidence="2 3">
    <name type="scientific">Anaerobium acetethylicum</name>
    <dbReference type="NCBI Taxonomy" id="1619234"/>
    <lineage>
        <taxon>Bacteria</taxon>
        <taxon>Bacillati</taxon>
        <taxon>Bacillota</taxon>
        <taxon>Clostridia</taxon>
        <taxon>Lachnospirales</taxon>
        <taxon>Lachnospiraceae</taxon>
        <taxon>Anaerobium</taxon>
    </lineage>
</organism>
<feature type="transmembrane region" description="Helical" evidence="1">
    <location>
        <begin position="222"/>
        <end position="244"/>
    </location>
</feature>
<feature type="transmembrane region" description="Helical" evidence="1">
    <location>
        <begin position="286"/>
        <end position="316"/>
    </location>
</feature>
<dbReference type="OrthoDB" id="1827913at2"/>
<dbReference type="InterPro" id="IPR045723">
    <property type="entry name" value="DUF6077"/>
</dbReference>